<comment type="caution">
    <text evidence="1">The sequence shown here is derived from an EMBL/GenBank/DDBJ whole genome shotgun (WGS) entry which is preliminary data.</text>
</comment>
<gene>
    <name evidence="1" type="ORF">ACFO5K_03700</name>
</gene>
<proteinExistence type="predicted"/>
<reference evidence="2" key="1">
    <citation type="journal article" date="2019" name="Int. J. Syst. Evol. Microbiol.">
        <title>The Global Catalogue of Microorganisms (GCM) 10K type strain sequencing project: providing services to taxonomists for standard genome sequencing and annotation.</title>
        <authorList>
            <consortium name="The Broad Institute Genomics Platform"/>
            <consortium name="The Broad Institute Genome Sequencing Center for Infectious Disease"/>
            <person name="Wu L."/>
            <person name="Ma J."/>
        </authorList>
    </citation>
    <scope>NUCLEOTIDE SEQUENCE [LARGE SCALE GENOMIC DNA]</scope>
    <source>
        <strain evidence="2">IBRC-M 10490</strain>
    </source>
</reference>
<protein>
    <submittedName>
        <fullName evidence="1">Uncharacterized protein</fullName>
    </submittedName>
</protein>
<evidence type="ECO:0000313" key="1">
    <source>
        <dbReference type="EMBL" id="MFC4373197.1"/>
    </source>
</evidence>
<organism evidence="1 2">
    <name type="scientific">Nocardia halotolerans</name>
    <dbReference type="NCBI Taxonomy" id="1755878"/>
    <lineage>
        <taxon>Bacteria</taxon>
        <taxon>Bacillati</taxon>
        <taxon>Actinomycetota</taxon>
        <taxon>Actinomycetes</taxon>
        <taxon>Mycobacteriales</taxon>
        <taxon>Nocardiaceae</taxon>
        <taxon>Nocardia</taxon>
    </lineage>
</organism>
<evidence type="ECO:0000313" key="2">
    <source>
        <dbReference type="Proteomes" id="UP001595844"/>
    </source>
</evidence>
<dbReference type="EMBL" id="JBHSDL010000004">
    <property type="protein sequence ID" value="MFC4373197.1"/>
    <property type="molecule type" value="Genomic_DNA"/>
</dbReference>
<name>A0ABV8VC57_9NOCA</name>
<sequence length="44" mass="4795">MIDEVLQFLSDHYESGAQMGLQIGRVLFDLGSPLALAILNFLAS</sequence>
<dbReference type="RefSeq" id="WP_378555716.1">
    <property type="nucleotide sequence ID" value="NZ_JBHSDL010000004.1"/>
</dbReference>
<dbReference type="Proteomes" id="UP001595844">
    <property type="component" value="Unassembled WGS sequence"/>
</dbReference>
<accession>A0ABV8VC57</accession>
<keyword evidence="2" id="KW-1185">Reference proteome</keyword>